<keyword evidence="11 15" id="KW-0547">Nucleotide-binding</keyword>
<evidence type="ECO:0000256" key="1">
    <source>
        <dbReference type="ARBA" id="ARBA00001946"/>
    </source>
</evidence>
<evidence type="ECO:0000256" key="6">
    <source>
        <dbReference type="ARBA" id="ARBA00022490"/>
    </source>
</evidence>
<keyword evidence="12 15" id="KW-0460">Magnesium</keyword>
<keyword evidence="10 15" id="KW-0660">Purine salvage</keyword>
<organism evidence="17 18">
    <name type="scientific">Parabacteroides distasonis</name>
    <dbReference type="NCBI Taxonomy" id="823"/>
    <lineage>
        <taxon>Bacteria</taxon>
        <taxon>Pseudomonadati</taxon>
        <taxon>Bacteroidota</taxon>
        <taxon>Bacteroidia</taxon>
        <taxon>Bacteroidales</taxon>
        <taxon>Tannerellaceae</taxon>
        <taxon>Parabacteroides</taxon>
    </lineage>
</organism>
<dbReference type="EMBL" id="WKMC01000002">
    <property type="protein sequence ID" value="MRZ49484.1"/>
    <property type="molecule type" value="Genomic_DNA"/>
</dbReference>
<dbReference type="GO" id="GO:0000166">
    <property type="term" value="F:nucleotide binding"/>
    <property type="evidence" value="ECO:0007669"/>
    <property type="project" value="UniProtKB-KW"/>
</dbReference>
<evidence type="ECO:0000256" key="12">
    <source>
        <dbReference type="ARBA" id="ARBA00022842"/>
    </source>
</evidence>
<comment type="caution">
    <text evidence="17">The sequence shown here is derived from an EMBL/GenBank/DDBJ whole genome shotgun (WGS) entry which is preliminary data.</text>
</comment>
<evidence type="ECO:0000256" key="8">
    <source>
        <dbReference type="ARBA" id="ARBA00022679"/>
    </source>
</evidence>
<dbReference type="RefSeq" id="WP_035447970.1">
    <property type="nucleotide sequence ID" value="NZ_CP103079.1"/>
</dbReference>
<evidence type="ECO:0000256" key="14">
    <source>
        <dbReference type="ARBA" id="ARBA00049402"/>
    </source>
</evidence>
<evidence type="ECO:0000256" key="5">
    <source>
        <dbReference type="ARBA" id="ARBA00011895"/>
    </source>
</evidence>
<dbReference type="GO" id="GO:0004422">
    <property type="term" value="F:hypoxanthine phosphoribosyltransferase activity"/>
    <property type="evidence" value="ECO:0007669"/>
    <property type="project" value="InterPro"/>
</dbReference>
<keyword evidence="8 15" id="KW-0808">Transferase</keyword>
<evidence type="ECO:0000256" key="7">
    <source>
        <dbReference type="ARBA" id="ARBA00022676"/>
    </source>
</evidence>
<evidence type="ECO:0000256" key="4">
    <source>
        <dbReference type="ARBA" id="ARBA00008391"/>
    </source>
</evidence>
<dbReference type="InterPro" id="IPR029057">
    <property type="entry name" value="PRTase-like"/>
</dbReference>
<dbReference type="GO" id="GO:0032264">
    <property type="term" value="P:IMP salvage"/>
    <property type="evidence" value="ECO:0007669"/>
    <property type="project" value="UniProtKB-UniPathway"/>
</dbReference>
<comment type="pathway">
    <text evidence="3 15">Purine metabolism; IMP biosynthesis via salvage pathway; IMP from hypoxanthine: step 1/1.</text>
</comment>
<dbReference type="UniPathway" id="UPA00591">
    <property type="reaction ID" value="UER00648"/>
</dbReference>
<comment type="catalytic activity">
    <reaction evidence="13">
        <text>GMP + diphosphate = guanine + 5-phospho-alpha-D-ribose 1-diphosphate</text>
        <dbReference type="Rhea" id="RHEA:25424"/>
        <dbReference type="ChEBI" id="CHEBI:16235"/>
        <dbReference type="ChEBI" id="CHEBI:33019"/>
        <dbReference type="ChEBI" id="CHEBI:58017"/>
        <dbReference type="ChEBI" id="CHEBI:58115"/>
        <dbReference type="EC" id="2.4.2.8"/>
    </reaction>
    <physiologicalReaction direction="right-to-left" evidence="13">
        <dbReference type="Rhea" id="RHEA:25426"/>
    </physiologicalReaction>
</comment>
<protein>
    <recommendedName>
        <fullName evidence="5 15">Hypoxanthine phosphoribosyltransferase</fullName>
        <ecNumber evidence="5 15">2.4.2.8</ecNumber>
    </recommendedName>
</protein>
<dbReference type="InterPro" id="IPR000836">
    <property type="entry name" value="PRTase_dom"/>
</dbReference>
<evidence type="ECO:0000313" key="17">
    <source>
        <dbReference type="EMBL" id="MRZ49484.1"/>
    </source>
</evidence>
<dbReference type="GO" id="GO:0032263">
    <property type="term" value="P:GMP salvage"/>
    <property type="evidence" value="ECO:0007669"/>
    <property type="project" value="TreeGrafter"/>
</dbReference>
<accession>A0A7K0HGV3</accession>
<comment type="subcellular location">
    <subcellularLocation>
        <location evidence="2 15">Cytoplasm</location>
    </subcellularLocation>
</comment>
<evidence type="ECO:0000313" key="18">
    <source>
        <dbReference type="Proteomes" id="UP000441358"/>
    </source>
</evidence>
<evidence type="ECO:0000256" key="3">
    <source>
        <dbReference type="ARBA" id="ARBA00004669"/>
    </source>
</evidence>
<proteinExistence type="inferred from homology"/>
<dbReference type="GO" id="GO:0005829">
    <property type="term" value="C:cytosol"/>
    <property type="evidence" value="ECO:0007669"/>
    <property type="project" value="TreeGrafter"/>
</dbReference>
<sequence length="179" mass="20757">MKRIQINSFIFEEIISSKQIEERVSEVARQINSEYQGKKPIFIPVLNGSFMFASNLIQQIDIPLEISFVKLKSYQGMESKGYIDEVSGLDVNITNRHVIIVEDIVESGLTTRYLMDKLSKYHPTSIQIATFLYKPQKLKEENHPLKYICFSIKDEFVVGYGLDLDGYYRNLNSVYQLVK</sequence>
<feature type="domain" description="Phosphoribosyltransferase" evidence="16">
    <location>
        <begin position="15"/>
        <end position="163"/>
    </location>
</feature>
<dbReference type="Gene3D" id="3.40.50.2020">
    <property type="match status" value="1"/>
</dbReference>
<dbReference type="PANTHER" id="PTHR43340">
    <property type="entry name" value="HYPOXANTHINE-GUANINE PHOSPHORIBOSYLTRANSFERASE"/>
    <property type="match status" value="1"/>
</dbReference>
<evidence type="ECO:0000256" key="2">
    <source>
        <dbReference type="ARBA" id="ARBA00004496"/>
    </source>
</evidence>
<dbReference type="CDD" id="cd06223">
    <property type="entry name" value="PRTases_typeI"/>
    <property type="match status" value="1"/>
</dbReference>
<reference evidence="17 18" key="1">
    <citation type="journal article" date="2019" name="Nat. Med.">
        <title>A library of human gut bacterial isolates paired with longitudinal multiomics data enables mechanistic microbiome research.</title>
        <authorList>
            <person name="Poyet M."/>
            <person name="Groussin M."/>
            <person name="Gibbons S.M."/>
            <person name="Avila-Pacheco J."/>
            <person name="Jiang X."/>
            <person name="Kearney S.M."/>
            <person name="Perrotta A.R."/>
            <person name="Berdy B."/>
            <person name="Zhao S."/>
            <person name="Lieberman T.D."/>
            <person name="Swanson P.K."/>
            <person name="Smith M."/>
            <person name="Roesemann S."/>
            <person name="Alexander J.E."/>
            <person name="Rich S.A."/>
            <person name="Livny J."/>
            <person name="Vlamakis H."/>
            <person name="Clish C."/>
            <person name="Bullock K."/>
            <person name="Deik A."/>
            <person name="Scott J."/>
            <person name="Pierce K.A."/>
            <person name="Xavier R.J."/>
            <person name="Alm E.J."/>
        </authorList>
    </citation>
    <scope>NUCLEOTIDE SEQUENCE [LARGE SCALE GENOMIC DNA]</scope>
    <source>
        <strain evidence="17 18">BIOML-A32</strain>
    </source>
</reference>
<dbReference type="InterPro" id="IPR005904">
    <property type="entry name" value="Hxn_phspho_trans"/>
</dbReference>
<dbReference type="InterPro" id="IPR050408">
    <property type="entry name" value="HGPRT"/>
</dbReference>
<comment type="cofactor">
    <cofactor evidence="1 15">
        <name>Mg(2+)</name>
        <dbReference type="ChEBI" id="CHEBI:18420"/>
    </cofactor>
</comment>
<dbReference type="GO" id="GO:0006178">
    <property type="term" value="P:guanine salvage"/>
    <property type="evidence" value="ECO:0007669"/>
    <property type="project" value="TreeGrafter"/>
</dbReference>
<evidence type="ECO:0000256" key="10">
    <source>
        <dbReference type="ARBA" id="ARBA00022726"/>
    </source>
</evidence>
<dbReference type="PANTHER" id="PTHR43340:SF1">
    <property type="entry name" value="HYPOXANTHINE PHOSPHORIBOSYLTRANSFERASE"/>
    <property type="match status" value="1"/>
</dbReference>
<dbReference type="EC" id="2.4.2.8" evidence="5 15"/>
<dbReference type="NCBIfam" id="TIGR01203">
    <property type="entry name" value="HGPRTase"/>
    <property type="match status" value="1"/>
</dbReference>
<dbReference type="Proteomes" id="UP000441358">
    <property type="component" value="Unassembled WGS sequence"/>
</dbReference>
<evidence type="ECO:0000256" key="11">
    <source>
        <dbReference type="ARBA" id="ARBA00022741"/>
    </source>
</evidence>
<keyword evidence="6 15" id="KW-0963">Cytoplasm</keyword>
<dbReference type="GO" id="GO:0006166">
    <property type="term" value="P:purine ribonucleoside salvage"/>
    <property type="evidence" value="ECO:0007669"/>
    <property type="project" value="UniProtKB-KW"/>
</dbReference>
<keyword evidence="7 15" id="KW-0328">Glycosyltransferase</keyword>
<keyword evidence="9 15" id="KW-0479">Metal-binding</keyword>
<comment type="similarity">
    <text evidence="4 15">Belongs to the purine/pyrimidine phosphoribosyltransferase family.</text>
</comment>
<evidence type="ECO:0000259" key="16">
    <source>
        <dbReference type="Pfam" id="PF00156"/>
    </source>
</evidence>
<dbReference type="Pfam" id="PF00156">
    <property type="entry name" value="Pribosyltran"/>
    <property type="match status" value="1"/>
</dbReference>
<dbReference type="GO" id="GO:0046100">
    <property type="term" value="P:hypoxanthine metabolic process"/>
    <property type="evidence" value="ECO:0007669"/>
    <property type="project" value="TreeGrafter"/>
</dbReference>
<name>A0A7K0HGV3_PARDI</name>
<evidence type="ECO:0000256" key="13">
    <source>
        <dbReference type="ARBA" id="ARBA00048811"/>
    </source>
</evidence>
<comment type="catalytic activity">
    <reaction evidence="14">
        <text>IMP + diphosphate = hypoxanthine + 5-phospho-alpha-D-ribose 1-diphosphate</text>
        <dbReference type="Rhea" id="RHEA:17973"/>
        <dbReference type="ChEBI" id="CHEBI:17368"/>
        <dbReference type="ChEBI" id="CHEBI:33019"/>
        <dbReference type="ChEBI" id="CHEBI:58017"/>
        <dbReference type="ChEBI" id="CHEBI:58053"/>
        <dbReference type="EC" id="2.4.2.8"/>
    </reaction>
    <physiologicalReaction direction="right-to-left" evidence="14">
        <dbReference type="Rhea" id="RHEA:17975"/>
    </physiologicalReaction>
</comment>
<evidence type="ECO:0000256" key="9">
    <source>
        <dbReference type="ARBA" id="ARBA00022723"/>
    </source>
</evidence>
<dbReference type="SUPFAM" id="SSF53271">
    <property type="entry name" value="PRTase-like"/>
    <property type="match status" value="1"/>
</dbReference>
<dbReference type="AlphaFoldDB" id="A0A7K0HGV3"/>
<dbReference type="GO" id="GO:0000287">
    <property type="term" value="F:magnesium ion binding"/>
    <property type="evidence" value="ECO:0007669"/>
    <property type="project" value="TreeGrafter"/>
</dbReference>
<evidence type="ECO:0000256" key="15">
    <source>
        <dbReference type="RuleBase" id="RU364099"/>
    </source>
</evidence>
<gene>
    <name evidence="17" type="primary">hpt</name>
    <name evidence="17" type="ORF">GKD66_04350</name>
</gene>